<name>A0AAQ2D9J0_9PSED</name>
<sequence>MDTSASNRRLRVLLTAIGKGTLVPQPDFQRRLVWINKDKVEFIRTILEGYPFPEIYIAAGKVDTKTGEGAEVLVDGQQRITTLYQYFKGSQDLRLPPDLPPYEKLDEEVQIEFLEYKVVVRDLGNMPIEQIKQVFQRINSTSYGLNAMEVHNARYGGEFKALAEQISTLDFFENHKVFTSTDIKRMNDVMYCSGLVATIMSTYFNRDVEIESYLERFNEAFPDKGKVFDQVNVVLNFISRLNFPPKSRIYKKADFFTLFVELHGLIVKSGVDLDIPKVRNELDLFFSKVDVASSGQPVDDLDAERYYKAALQASNDRGNRIVRGELMSKVLRRSILA</sequence>
<protein>
    <submittedName>
        <fullName evidence="2">DUF262 domain-containing protein</fullName>
    </submittedName>
</protein>
<dbReference type="Pfam" id="PF03235">
    <property type="entry name" value="GmrSD_N"/>
    <property type="match status" value="1"/>
</dbReference>
<comment type="caution">
    <text evidence="2">The sequence shown here is derived from an EMBL/GenBank/DDBJ whole genome shotgun (WGS) entry which is preliminary data.</text>
</comment>
<evidence type="ECO:0000259" key="1">
    <source>
        <dbReference type="Pfam" id="PF03235"/>
    </source>
</evidence>
<proteinExistence type="predicted"/>
<dbReference type="RefSeq" id="WP_136493860.1">
    <property type="nucleotide sequence ID" value="NZ_SSBS01000006.1"/>
</dbReference>
<organism evidence="2 3">
    <name type="scientific">Pseudomonas atacamensis</name>
    <dbReference type="NCBI Taxonomy" id="2565368"/>
    <lineage>
        <taxon>Bacteria</taxon>
        <taxon>Pseudomonadati</taxon>
        <taxon>Pseudomonadota</taxon>
        <taxon>Gammaproteobacteria</taxon>
        <taxon>Pseudomonadales</taxon>
        <taxon>Pseudomonadaceae</taxon>
        <taxon>Pseudomonas</taxon>
    </lineage>
</organism>
<dbReference type="InterPro" id="IPR004919">
    <property type="entry name" value="GmrSD_N"/>
</dbReference>
<dbReference type="Proteomes" id="UP000310574">
    <property type="component" value="Unassembled WGS sequence"/>
</dbReference>
<accession>A0AAQ2D9J0</accession>
<reference evidence="2 3" key="1">
    <citation type="submission" date="2019-04" db="EMBL/GenBank/DDBJ databases">
        <title>Draft genome sequence of Pseudomonas sp. M7D1 isolated from rhizosphere of plant the flowery desert.</title>
        <authorList>
            <person name="Poblete-Morales M."/>
            <person name="Plaza N."/>
            <person name="Corsini G."/>
            <person name="Silva E."/>
        </authorList>
    </citation>
    <scope>NUCLEOTIDE SEQUENCE [LARGE SCALE GENOMIC DNA]</scope>
    <source>
        <strain evidence="2 3">M7D1</strain>
    </source>
</reference>
<evidence type="ECO:0000313" key="3">
    <source>
        <dbReference type="Proteomes" id="UP000310574"/>
    </source>
</evidence>
<dbReference type="AlphaFoldDB" id="A0AAQ2D9J0"/>
<dbReference type="PANTHER" id="PTHR39639:SF1">
    <property type="entry name" value="DUF262 DOMAIN-CONTAINING PROTEIN"/>
    <property type="match status" value="1"/>
</dbReference>
<gene>
    <name evidence="2" type="ORF">E5170_23275</name>
</gene>
<feature type="domain" description="GmrSD restriction endonucleases N-terminal" evidence="1">
    <location>
        <begin position="23"/>
        <end position="155"/>
    </location>
</feature>
<dbReference type="PANTHER" id="PTHR39639">
    <property type="entry name" value="CHROMOSOME 16, WHOLE GENOME SHOTGUN SEQUENCE"/>
    <property type="match status" value="1"/>
</dbReference>
<dbReference type="EMBL" id="SSBS01000006">
    <property type="protein sequence ID" value="THF28595.1"/>
    <property type="molecule type" value="Genomic_DNA"/>
</dbReference>
<evidence type="ECO:0000313" key="2">
    <source>
        <dbReference type="EMBL" id="THF28595.1"/>
    </source>
</evidence>